<dbReference type="Proteomes" id="UP000298097">
    <property type="component" value="Unassembled WGS sequence"/>
</dbReference>
<dbReference type="RefSeq" id="WP_135775966.1">
    <property type="nucleotide sequence ID" value="NZ_RQEY01000024.1"/>
</dbReference>
<keyword evidence="2" id="KW-1185">Reference proteome</keyword>
<organism evidence="1 2">
    <name type="scientific">Leptospira andrefontaineae</name>
    <dbReference type="NCBI Taxonomy" id="2484976"/>
    <lineage>
        <taxon>Bacteria</taxon>
        <taxon>Pseudomonadati</taxon>
        <taxon>Spirochaetota</taxon>
        <taxon>Spirochaetia</taxon>
        <taxon>Leptospirales</taxon>
        <taxon>Leptospiraceae</taxon>
        <taxon>Leptospira</taxon>
    </lineage>
</organism>
<reference evidence="1" key="1">
    <citation type="journal article" date="2019" name="PLoS Negl. Trop. Dis.">
        <title>Revisiting the worldwide diversity of Leptospira species in the environment.</title>
        <authorList>
            <person name="Vincent A.T."/>
            <person name="Schiettekatte O."/>
            <person name="Bourhy P."/>
            <person name="Veyrier F.J."/>
            <person name="Picardeau M."/>
        </authorList>
    </citation>
    <scope>NUCLEOTIDE SEQUENCE [LARGE SCALE GENOMIC DNA]</scope>
    <source>
        <strain evidence="1">201800301</strain>
    </source>
</reference>
<sequence length="379" mass="42975">MKKFYQPVIQSKQFFDLTYDMVAELKTVFIVVQEQSLSLLRKGVAKKWSAQQVEDAISDLFDHDPITIEVIKDKGNKTSNAADDDDDGPDPIRAIAWAKLKSQYKGKWDGKNYSDLIKRIVVENQEKISSSILQADKDRLHKNLKSILPKGDKEKDFGPPEISYALKRSSSLIKGADKAKLLSQTRRDEIRKVIKRVLDAEPTQTKTGAIRKDISKKVETALKGYFEGYTKNSPPYGIPSNLHTIAVTETRTLLNGVRREYLKMTQKELPDFSIMKSWVHNGSLSKNARDNHQSMTTKSEIPMDKKFKLKGADGKTYMVEGPHDPSLPAGEIIGCNCEERYRIVKKPPPSKPRSESPGDQKDFLFNYIKSVQIVQLTKK</sequence>
<dbReference type="AlphaFoldDB" id="A0A4R9GWT2"/>
<evidence type="ECO:0000313" key="1">
    <source>
        <dbReference type="EMBL" id="TGK36229.1"/>
    </source>
</evidence>
<protein>
    <recommendedName>
        <fullName evidence="3">Phage head morphogenesis domain-containing protein</fullName>
    </recommendedName>
</protein>
<comment type="caution">
    <text evidence="1">The sequence shown here is derived from an EMBL/GenBank/DDBJ whole genome shotgun (WGS) entry which is preliminary data.</text>
</comment>
<gene>
    <name evidence="1" type="ORF">EHO65_18155</name>
</gene>
<proteinExistence type="predicted"/>
<dbReference type="EMBL" id="RQEY01000024">
    <property type="protein sequence ID" value="TGK36229.1"/>
    <property type="molecule type" value="Genomic_DNA"/>
</dbReference>
<dbReference type="OrthoDB" id="62511at2"/>
<evidence type="ECO:0000313" key="2">
    <source>
        <dbReference type="Proteomes" id="UP000298097"/>
    </source>
</evidence>
<name>A0A4R9GWT2_9LEPT</name>
<accession>A0A4R9GWT2</accession>
<evidence type="ECO:0008006" key="3">
    <source>
        <dbReference type="Google" id="ProtNLM"/>
    </source>
</evidence>